<sequence length="86" mass="9949">MKLEDFPSPDKLYENYKVWKNLKEDSILKTKFDNTNIEKPLRYYQRVAVNETLAAVQKGAMRALLVLATGTGKTQVAYQIAHRLFN</sequence>
<dbReference type="PANTHER" id="PTHR47396:SF1">
    <property type="entry name" value="ATP-DEPENDENT HELICASE IRC3-RELATED"/>
    <property type="match status" value="1"/>
</dbReference>
<dbReference type="GO" id="GO:0016787">
    <property type="term" value="F:hydrolase activity"/>
    <property type="evidence" value="ECO:0007669"/>
    <property type="project" value="InterPro"/>
</dbReference>
<gene>
    <name evidence="2" type="ORF">FDW42_08875</name>
    <name evidence="3" type="ORF">FVD16_03805</name>
</gene>
<dbReference type="EMBL" id="VDBS01000072">
    <property type="protein sequence ID" value="TNB55648.1"/>
    <property type="molecule type" value="Genomic_DNA"/>
</dbReference>
<dbReference type="SUPFAM" id="SSF52540">
    <property type="entry name" value="P-loop containing nucleoside triphosphate hydrolases"/>
    <property type="match status" value="1"/>
</dbReference>
<name>A0AAX2UH40_9BACT</name>
<dbReference type="Gene3D" id="3.40.50.300">
    <property type="entry name" value="P-loop containing nucleotide triphosphate hydrolases"/>
    <property type="match status" value="1"/>
</dbReference>
<dbReference type="InterPro" id="IPR050742">
    <property type="entry name" value="Helicase_Restrict-Modif_Enz"/>
</dbReference>
<reference evidence="2 4" key="1">
    <citation type="submission" date="2019-05" db="EMBL/GenBank/DDBJ databases">
        <title>Draft genomes of eight strains of Campylobacter helveticus isolated from cats and a dog in New Zealand.</title>
        <authorList>
            <person name="Bojanic K."/>
            <person name="Midwinter A.C."/>
            <person name="Biggs P.J."/>
            <person name="Acke E."/>
            <person name="Cornelius A.J."/>
            <person name="Marshall J.C."/>
        </authorList>
    </citation>
    <scope>NUCLEOTIDE SEQUENCE [LARGE SCALE GENOMIC DNA]</scope>
    <source>
        <strain evidence="2 4">ACP123b</strain>
    </source>
</reference>
<dbReference type="GeneID" id="89764292"/>
<protein>
    <recommendedName>
        <fullName evidence="1">Helicase/UvrB N-terminal domain-containing protein</fullName>
    </recommendedName>
</protein>
<dbReference type="InterPro" id="IPR006935">
    <property type="entry name" value="Helicase/UvrB_N"/>
</dbReference>
<organism evidence="2 4">
    <name type="scientific">Campylobacter helveticus</name>
    <dbReference type="NCBI Taxonomy" id="28898"/>
    <lineage>
        <taxon>Bacteria</taxon>
        <taxon>Pseudomonadati</taxon>
        <taxon>Campylobacterota</taxon>
        <taxon>Epsilonproteobacteria</taxon>
        <taxon>Campylobacterales</taxon>
        <taxon>Campylobacteraceae</taxon>
        <taxon>Campylobacter</taxon>
    </lineage>
</organism>
<dbReference type="GO" id="GO:0005829">
    <property type="term" value="C:cytosol"/>
    <property type="evidence" value="ECO:0007669"/>
    <property type="project" value="TreeGrafter"/>
</dbReference>
<evidence type="ECO:0000313" key="2">
    <source>
        <dbReference type="EMBL" id="TNB55648.1"/>
    </source>
</evidence>
<dbReference type="PANTHER" id="PTHR47396">
    <property type="entry name" value="TYPE I RESTRICTION ENZYME ECOKI R PROTEIN"/>
    <property type="match status" value="1"/>
</dbReference>
<feature type="domain" description="Helicase/UvrB N-terminal" evidence="1">
    <location>
        <begin position="39"/>
        <end position="85"/>
    </location>
</feature>
<evidence type="ECO:0000313" key="4">
    <source>
        <dbReference type="Proteomes" id="UP000306813"/>
    </source>
</evidence>
<evidence type="ECO:0000313" key="5">
    <source>
        <dbReference type="Proteomes" id="UP000321317"/>
    </source>
</evidence>
<dbReference type="Pfam" id="PF04851">
    <property type="entry name" value="ResIII"/>
    <property type="match status" value="1"/>
</dbReference>
<keyword evidence="5" id="KW-1185">Reference proteome</keyword>
<dbReference type="RefSeq" id="WP_082199316.1">
    <property type="nucleotide sequence ID" value="NZ_CP020478.1"/>
</dbReference>
<dbReference type="Proteomes" id="UP000321317">
    <property type="component" value="Unassembled WGS sequence"/>
</dbReference>
<dbReference type="InterPro" id="IPR027417">
    <property type="entry name" value="P-loop_NTPase"/>
</dbReference>
<evidence type="ECO:0000259" key="1">
    <source>
        <dbReference type="Pfam" id="PF04851"/>
    </source>
</evidence>
<comment type="caution">
    <text evidence="2">The sequence shown here is derived from an EMBL/GenBank/DDBJ whole genome shotgun (WGS) entry which is preliminary data.</text>
</comment>
<dbReference type="Proteomes" id="UP000306813">
    <property type="component" value="Unassembled WGS sequence"/>
</dbReference>
<reference evidence="3 5" key="2">
    <citation type="submission" date="2019-08" db="EMBL/GenBank/DDBJ databases">
        <title>Rapid identification of Enteric Bacteria from Whole Genome Sequences (WGS) using Average Nucleotide Identity (ANI).</title>
        <authorList>
            <person name="Lane C."/>
        </authorList>
    </citation>
    <scope>NUCLEOTIDE SEQUENCE [LARGE SCALE GENOMIC DNA]</scope>
    <source>
        <strain evidence="3 5">D4984</strain>
    </source>
</reference>
<evidence type="ECO:0000313" key="3">
    <source>
        <dbReference type="EMBL" id="TXK58151.1"/>
    </source>
</evidence>
<dbReference type="EMBL" id="VRMA01000036">
    <property type="protein sequence ID" value="TXK58151.1"/>
    <property type="molecule type" value="Genomic_DNA"/>
</dbReference>
<dbReference type="AlphaFoldDB" id="A0AAX2UH40"/>
<dbReference type="GO" id="GO:0003677">
    <property type="term" value="F:DNA binding"/>
    <property type="evidence" value="ECO:0007669"/>
    <property type="project" value="InterPro"/>
</dbReference>
<proteinExistence type="predicted"/>
<dbReference type="GO" id="GO:0005524">
    <property type="term" value="F:ATP binding"/>
    <property type="evidence" value="ECO:0007669"/>
    <property type="project" value="InterPro"/>
</dbReference>
<accession>A0AAX2UH40</accession>